<keyword evidence="3" id="KW-1185">Reference proteome</keyword>
<feature type="signal peptide" evidence="1">
    <location>
        <begin position="1"/>
        <end position="23"/>
    </location>
</feature>
<keyword evidence="1" id="KW-0732">Signal</keyword>
<name>A0A853J742_9GAMM</name>
<evidence type="ECO:0000256" key="1">
    <source>
        <dbReference type="SAM" id="SignalP"/>
    </source>
</evidence>
<evidence type="ECO:0000313" key="3">
    <source>
        <dbReference type="Proteomes" id="UP000578091"/>
    </source>
</evidence>
<evidence type="ECO:0000313" key="2">
    <source>
        <dbReference type="EMBL" id="NZA24926.1"/>
    </source>
</evidence>
<organism evidence="2 3">
    <name type="scientific">Luteimonas salinisoli</name>
    <dbReference type="NCBI Taxonomy" id="2752307"/>
    <lineage>
        <taxon>Bacteria</taxon>
        <taxon>Pseudomonadati</taxon>
        <taxon>Pseudomonadota</taxon>
        <taxon>Gammaproteobacteria</taxon>
        <taxon>Lysobacterales</taxon>
        <taxon>Lysobacteraceae</taxon>
        <taxon>Luteimonas</taxon>
    </lineage>
</organism>
<dbReference type="Proteomes" id="UP000578091">
    <property type="component" value="Unassembled WGS sequence"/>
</dbReference>
<accession>A0A853J742</accession>
<proteinExistence type="predicted"/>
<dbReference type="AlphaFoldDB" id="A0A853J742"/>
<dbReference type="EMBL" id="JACCKA010000008">
    <property type="protein sequence ID" value="NZA24926.1"/>
    <property type="molecule type" value="Genomic_DNA"/>
</dbReference>
<reference evidence="2 3" key="1">
    <citation type="submission" date="2020-07" db="EMBL/GenBank/DDBJ databases">
        <title>Luteimonas sp. SJ-92.</title>
        <authorList>
            <person name="Huang X.-X."/>
            <person name="Xu L."/>
            <person name="Sun J.-Q."/>
        </authorList>
    </citation>
    <scope>NUCLEOTIDE SEQUENCE [LARGE SCALE GENOMIC DNA]</scope>
    <source>
        <strain evidence="2 3">SJ-92</strain>
    </source>
</reference>
<evidence type="ECO:0008006" key="4">
    <source>
        <dbReference type="Google" id="ProtNLM"/>
    </source>
</evidence>
<protein>
    <recommendedName>
        <fullName evidence="4">Lipoprotein</fullName>
    </recommendedName>
</protein>
<gene>
    <name evidence="2" type="ORF">H0E84_00865</name>
</gene>
<sequence length="150" mass="15752">MSRLMLVLVLLAGCGELPAPADARDGAISPPGGLSPVPGGGQFCTLMGGVRGELCAYRIVELESLQGEEVGVMVDGHLHRSEGGLVVTAEPGGTGPAVRLGEIKQPPNDADYIQSILGAKVHVRGIYRADVREIVVYDLGWVEKPDPRTN</sequence>
<feature type="chain" id="PRO_5033017869" description="Lipoprotein" evidence="1">
    <location>
        <begin position="24"/>
        <end position="150"/>
    </location>
</feature>
<comment type="caution">
    <text evidence="2">The sequence shown here is derived from an EMBL/GenBank/DDBJ whole genome shotgun (WGS) entry which is preliminary data.</text>
</comment>
<dbReference type="RefSeq" id="WP_180676735.1">
    <property type="nucleotide sequence ID" value="NZ_JACCKA010000008.1"/>
</dbReference>